<keyword evidence="1" id="KW-0805">Transcription regulation</keyword>
<keyword evidence="2 5" id="KW-0238">DNA-binding</keyword>
<dbReference type="GO" id="GO:0003700">
    <property type="term" value="F:DNA-binding transcription factor activity"/>
    <property type="evidence" value="ECO:0007669"/>
    <property type="project" value="TreeGrafter"/>
</dbReference>
<dbReference type="InterPro" id="IPR028082">
    <property type="entry name" value="Peripla_BP_I"/>
</dbReference>
<dbReference type="SUPFAM" id="SSF47413">
    <property type="entry name" value="lambda repressor-like DNA-binding domains"/>
    <property type="match status" value="1"/>
</dbReference>
<dbReference type="PROSITE" id="PS50932">
    <property type="entry name" value="HTH_LACI_2"/>
    <property type="match status" value="1"/>
</dbReference>
<dbReference type="GO" id="GO:0000976">
    <property type="term" value="F:transcription cis-regulatory region binding"/>
    <property type="evidence" value="ECO:0007669"/>
    <property type="project" value="TreeGrafter"/>
</dbReference>
<reference evidence="5 6" key="1">
    <citation type="submission" date="2021-10" db="EMBL/GenBank/DDBJ databases">
        <title>Anaerobic single-cell dispensing facilitates the cultivation of human gut bacteria.</title>
        <authorList>
            <person name="Afrizal A."/>
        </authorList>
    </citation>
    <scope>NUCLEOTIDE SEQUENCE [LARGE SCALE GENOMIC DNA]</scope>
    <source>
        <strain evidence="5 6">CLA-AA-H270</strain>
    </source>
</reference>
<keyword evidence="6" id="KW-1185">Reference proteome</keyword>
<dbReference type="RefSeq" id="WP_227601250.1">
    <property type="nucleotide sequence ID" value="NZ_JAJEPX010000070.1"/>
</dbReference>
<comment type="caution">
    <text evidence="5">The sequence shown here is derived from an EMBL/GenBank/DDBJ whole genome shotgun (WGS) entry which is preliminary data.</text>
</comment>
<dbReference type="InterPro" id="IPR000843">
    <property type="entry name" value="HTH_LacI"/>
</dbReference>
<dbReference type="CDD" id="cd01392">
    <property type="entry name" value="HTH_LacI"/>
    <property type="match status" value="1"/>
</dbReference>
<dbReference type="InterPro" id="IPR025997">
    <property type="entry name" value="SBP_2_dom"/>
</dbReference>
<dbReference type="Gene3D" id="3.40.50.2300">
    <property type="match status" value="2"/>
</dbReference>
<evidence type="ECO:0000313" key="5">
    <source>
        <dbReference type="EMBL" id="MCC2177898.1"/>
    </source>
</evidence>
<dbReference type="SMART" id="SM00354">
    <property type="entry name" value="HTH_LACI"/>
    <property type="match status" value="1"/>
</dbReference>
<dbReference type="Gene3D" id="1.10.260.40">
    <property type="entry name" value="lambda repressor-like DNA-binding domains"/>
    <property type="match status" value="1"/>
</dbReference>
<evidence type="ECO:0000259" key="4">
    <source>
        <dbReference type="PROSITE" id="PS50932"/>
    </source>
</evidence>
<accession>A0AAW4W3G4</accession>
<dbReference type="SUPFAM" id="SSF53822">
    <property type="entry name" value="Periplasmic binding protein-like I"/>
    <property type="match status" value="1"/>
</dbReference>
<feature type="domain" description="HTH lacI-type" evidence="4">
    <location>
        <begin position="2"/>
        <end position="54"/>
    </location>
</feature>
<dbReference type="EMBL" id="JAJEPX010000070">
    <property type="protein sequence ID" value="MCC2177898.1"/>
    <property type="molecule type" value="Genomic_DNA"/>
</dbReference>
<evidence type="ECO:0000313" key="6">
    <source>
        <dbReference type="Proteomes" id="UP001298753"/>
    </source>
</evidence>
<evidence type="ECO:0000256" key="3">
    <source>
        <dbReference type="ARBA" id="ARBA00023163"/>
    </source>
</evidence>
<sequence>MVTMQQIADRCGVSRGTVDRALHHKEGVREEVAERIRATAREMGYISNRLVMQQTQQWKIGVVLHSGHSPFVQMLCELFESFSERELLPNITVIVRAMQDMDVQHQLTLIDELVTTEHIDGLALMPLANTLVRDKINTLSEQQGIPVVTFNTDITDANRIAYVGADNIASGRAAAALLGMVMQGHGSVLPILGQRSGHYADSQRFTGFSTEMAENFPDIRVLHPECSFLDESLAERIAARAMQSDQELSGIYLTSAGREGVNRAVCAHAADRPEKIHVVVHDIINENVKMVKQGTVDFIIGQDVKTQGTLPIRLLYDYLERHQFPKERMNMTDITIKFRGNV</sequence>
<dbReference type="GeneID" id="98659048"/>
<dbReference type="InterPro" id="IPR010982">
    <property type="entry name" value="Lambda_DNA-bd_dom_sf"/>
</dbReference>
<evidence type="ECO:0000256" key="1">
    <source>
        <dbReference type="ARBA" id="ARBA00023015"/>
    </source>
</evidence>
<gene>
    <name evidence="5" type="ORF">LKD22_12335</name>
</gene>
<dbReference type="AlphaFoldDB" id="A0AAW4W3G4"/>
<proteinExistence type="predicted"/>
<dbReference type="Proteomes" id="UP001298753">
    <property type="component" value="Unassembled WGS sequence"/>
</dbReference>
<dbReference type="CDD" id="cd06307">
    <property type="entry name" value="PBP1_sugar_binding"/>
    <property type="match status" value="1"/>
</dbReference>
<name>A0AAW4W3G4_9FIRM</name>
<dbReference type="Pfam" id="PF00356">
    <property type="entry name" value="LacI"/>
    <property type="match status" value="1"/>
</dbReference>
<evidence type="ECO:0000256" key="2">
    <source>
        <dbReference type="ARBA" id="ARBA00023125"/>
    </source>
</evidence>
<protein>
    <submittedName>
        <fullName evidence="5">LacI family DNA-binding transcriptional regulator</fullName>
    </submittedName>
</protein>
<dbReference type="Pfam" id="PF13407">
    <property type="entry name" value="Peripla_BP_4"/>
    <property type="match status" value="1"/>
</dbReference>
<keyword evidence="3" id="KW-0804">Transcription</keyword>
<organism evidence="5 6">
    <name type="scientific">Agathobaculum butyriciproducens</name>
    <dbReference type="NCBI Taxonomy" id="1628085"/>
    <lineage>
        <taxon>Bacteria</taxon>
        <taxon>Bacillati</taxon>
        <taxon>Bacillota</taxon>
        <taxon>Clostridia</taxon>
        <taxon>Eubacteriales</taxon>
        <taxon>Butyricicoccaceae</taxon>
        <taxon>Agathobaculum</taxon>
    </lineage>
</organism>
<dbReference type="PANTHER" id="PTHR30146">
    <property type="entry name" value="LACI-RELATED TRANSCRIPTIONAL REPRESSOR"/>
    <property type="match status" value="1"/>
</dbReference>
<dbReference type="PANTHER" id="PTHR30146:SF152">
    <property type="entry name" value="TRANSCRIPTIONAL REGULATORY PROTEIN"/>
    <property type="match status" value="1"/>
</dbReference>